<dbReference type="GO" id="GO:0004764">
    <property type="term" value="F:shikimate 3-dehydrogenase (NADP+) activity"/>
    <property type="evidence" value="ECO:0007669"/>
    <property type="project" value="UniProtKB-UniRule"/>
</dbReference>
<dbReference type="GO" id="GO:0050661">
    <property type="term" value="F:NADP binding"/>
    <property type="evidence" value="ECO:0007669"/>
    <property type="project" value="InterPro"/>
</dbReference>
<evidence type="ECO:0000256" key="3">
    <source>
        <dbReference type="ARBA" id="ARBA00022605"/>
    </source>
</evidence>
<evidence type="ECO:0000256" key="5">
    <source>
        <dbReference type="ARBA" id="ARBA00023002"/>
    </source>
</evidence>
<comment type="pathway">
    <text evidence="1 8">Metabolic intermediate biosynthesis; chorismate biosynthesis; chorismate from D-erythrose 4-phosphate and phosphoenolpyruvate: step 4/7.</text>
</comment>
<feature type="domain" description="Shikimate dehydrogenase substrate binding N-terminal" evidence="10">
    <location>
        <begin position="9"/>
        <end position="90"/>
    </location>
</feature>
<comment type="function">
    <text evidence="8">Involved in the biosynthesis of the chorismate, which leads to the biosynthesis of aromatic amino acids. Catalyzes the reversible NADPH linked reduction of 3-dehydroshikimate (DHSA) to yield shikimate (SA).</text>
</comment>
<feature type="binding site" evidence="8">
    <location>
        <position position="239"/>
    </location>
    <ligand>
        <name>NADP(+)</name>
        <dbReference type="ChEBI" id="CHEBI:58349"/>
    </ligand>
</feature>
<evidence type="ECO:0000259" key="9">
    <source>
        <dbReference type="Pfam" id="PF01488"/>
    </source>
</evidence>
<dbReference type="SUPFAM" id="SSF51735">
    <property type="entry name" value="NAD(P)-binding Rossmann-fold domains"/>
    <property type="match status" value="1"/>
</dbReference>
<dbReference type="Pfam" id="PF01488">
    <property type="entry name" value="Shikimate_DH"/>
    <property type="match status" value="1"/>
</dbReference>
<dbReference type="InterPro" id="IPR006151">
    <property type="entry name" value="Shikm_DH/Glu-tRNA_Rdtase"/>
</dbReference>
<comment type="caution">
    <text evidence="12">The sequence shown here is derived from an EMBL/GenBank/DDBJ whole genome shotgun (WGS) entry which is preliminary data.</text>
</comment>
<keyword evidence="4 8" id="KW-0521">NADP</keyword>
<feature type="binding site" evidence="8">
    <location>
        <position position="246"/>
    </location>
    <ligand>
        <name>shikimate</name>
        <dbReference type="ChEBI" id="CHEBI:36208"/>
    </ligand>
</feature>
<sequence>MDSPDQYAVMGNPIAHSKSPRIHRQFAEQTGQQIEYRALRVDEGDFEQALEHFFKQGKGLNITVPFKQRAWQLSGRLSERAQLAGAVNTLWMEGGVLVGDNTDGCGLVTDLVQNQRLLINAKRVLLLGAGGAARGVLQPLLAEGPAKLVVANRTLARAQELVELFSPFGVVEASSFEALRGAFDLIINATSASLEGEVPPLPPGVVAGHTHCYDMMYGAEPTAFNRWAKSKGAKDCIDGLGMLVEQAAEAFYLWRGVRPDTQPVLAALRAEMGQT</sequence>
<dbReference type="PANTHER" id="PTHR21089:SF1">
    <property type="entry name" value="BIFUNCTIONAL 3-DEHYDROQUINATE DEHYDRATASE_SHIKIMATE DEHYDROGENASE, CHLOROPLASTIC"/>
    <property type="match status" value="1"/>
</dbReference>
<feature type="domain" description="SDH C-terminal" evidence="11">
    <location>
        <begin position="239"/>
        <end position="269"/>
    </location>
</feature>
<evidence type="ECO:0000256" key="8">
    <source>
        <dbReference type="HAMAP-Rule" id="MF_00222"/>
    </source>
</evidence>
<dbReference type="Gene3D" id="3.40.50.10860">
    <property type="entry name" value="Leucine Dehydrogenase, chain A, domain 1"/>
    <property type="match status" value="1"/>
</dbReference>
<keyword evidence="5 8" id="KW-0560">Oxidoreductase</keyword>
<dbReference type="SUPFAM" id="SSF53223">
    <property type="entry name" value="Aminoacid dehydrogenase-like, N-terminal domain"/>
    <property type="match status" value="1"/>
</dbReference>
<dbReference type="InterPro" id="IPR022893">
    <property type="entry name" value="Shikimate_DH_fam"/>
</dbReference>
<dbReference type="Gene3D" id="3.40.50.720">
    <property type="entry name" value="NAD(P)-binding Rossmann-like Domain"/>
    <property type="match status" value="1"/>
</dbReference>
<dbReference type="InterPro" id="IPR011342">
    <property type="entry name" value="Shikimate_DH"/>
</dbReference>
<dbReference type="GO" id="GO:0009423">
    <property type="term" value="P:chorismate biosynthetic process"/>
    <property type="evidence" value="ECO:0007669"/>
    <property type="project" value="UniProtKB-UniRule"/>
</dbReference>
<dbReference type="AlphaFoldDB" id="A0A3P3VLH6"/>
<dbReference type="FunFam" id="3.40.50.10860:FF:000006">
    <property type="entry name" value="Shikimate dehydrogenase (NADP(+))"/>
    <property type="match status" value="1"/>
</dbReference>
<dbReference type="UniPathway" id="UPA00053">
    <property type="reaction ID" value="UER00087"/>
</dbReference>
<comment type="catalytic activity">
    <reaction evidence="7 8">
        <text>shikimate + NADP(+) = 3-dehydroshikimate + NADPH + H(+)</text>
        <dbReference type="Rhea" id="RHEA:17737"/>
        <dbReference type="ChEBI" id="CHEBI:15378"/>
        <dbReference type="ChEBI" id="CHEBI:16630"/>
        <dbReference type="ChEBI" id="CHEBI:36208"/>
        <dbReference type="ChEBI" id="CHEBI:57783"/>
        <dbReference type="ChEBI" id="CHEBI:58349"/>
        <dbReference type="EC" id="1.1.1.25"/>
    </reaction>
</comment>
<keyword evidence="3 8" id="KW-0028">Amino-acid biosynthesis</keyword>
<dbReference type="GO" id="GO:0019632">
    <property type="term" value="P:shikimate metabolic process"/>
    <property type="evidence" value="ECO:0007669"/>
    <property type="project" value="InterPro"/>
</dbReference>
<feature type="binding site" evidence="8">
    <location>
        <position position="103"/>
    </location>
    <ligand>
        <name>shikimate</name>
        <dbReference type="ChEBI" id="CHEBI:36208"/>
    </ligand>
</feature>
<accession>A0A3P3VLH6</accession>
<feature type="binding site" evidence="8">
    <location>
        <position position="88"/>
    </location>
    <ligand>
        <name>shikimate</name>
        <dbReference type="ChEBI" id="CHEBI:36208"/>
    </ligand>
</feature>
<reference evidence="12 13" key="2">
    <citation type="submission" date="2018-12" db="EMBL/GenBank/DDBJ databases">
        <title>Simiduia agarivorans gen. nov., sp. nov., a marine, agarolytic bacterium isolated from shallow coastal water from Keelung, Taiwan.</title>
        <authorList>
            <person name="Shieh W.Y."/>
        </authorList>
    </citation>
    <scope>NUCLEOTIDE SEQUENCE [LARGE SCALE GENOMIC DNA]</scope>
    <source>
        <strain evidence="12 13">GTF-13</strain>
    </source>
</reference>
<keyword evidence="13" id="KW-1185">Reference proteome</keyword>
<proteinExistence type="inferred from homology"/>
<dbReference type="InterPro" id="IPR013708">
    <property type="entry name" value="Shikimate_DH-bd_N"/>
</dbReference>
<evidence type="ECO:0000256" key="2">
    <source>
        <dbReference type="ARBA" id="ARBA00012962"/>
    </source>
</evidence>
<keyword evidence="6 8" id="KW-0057">Aromatic amino acid biosynthesis</keyword>
<dbReference type="Pfam" id="PF18317">
    <property type="entry name" value="SDH_C"/>
    <property type="match status" value="1"/>
</dbReference>
<dbReference type="Proteomes" id="UP000280792">
    <property type="component" value="Unassembled WGS sequence"/>
</dbReference>
<dbReference type="InterPro" id="IPR036291">
    <property type="entry name" value="NAD(P)-bd_dom_sf"/>
</dbReference>
<evidence type="ECO:0000256" key="6">
    <source>
        <dbReference type="ARBA" id="ARBA00023141"/>
    </source>
</evidence>
<evidence type="ECO:0000313" key="12">
    <source>
        <dbReference type="EMBL" id="RRJ82576.1"/>
    </source>
</evidence>
<dbReference type="HAMAP" id="MF_00222">
    <property type="entry name" value="Shikimate_DH_AroE"/>
    <property type="match status" value="1"/>
</dbReference>
<dbReference type="GO" id="GO:0008652">
    <property type="term" value="P:amino acid biosynthetic process"/>
    <property type="evidence" value="ECO:0007669"/>
    <property type="project" value="UniProtKB-KW"/>
</dbReference>
<gene>
    <name evidence="8" type="primary">aroE</name>
    <name evidence="12" type="ORF">D0544_11960</name>
</gene>
<dbReference type="CDD" id="cd01065">
    <property type="entry name" value="NAD_bind_Shikimate_DH"/>
    <property type="match status" value="1"/>
</dbReference>
<comment type="subunit">
    <text evidence="8">Homodimer.</text>
</comment>
<evidence type="ECO:0000259" key="10">
    <source>
        <dbReference type="Pfam" id="PF08501"/>
    </source>
</evidence>
<dbReference type="PANTHER" id="PTHR21089">
    <property type="entry name" value="SHIKIMATE DEHYDROGENASE"/>
    <property type="match status" value="1"/>
</dbReference>
<dbReference type="InterPro" id="IPR041121">
    <property type="entry name" value="SDH_C"/>
</dbReference>
<feature type="domain" description="Quinate/shikimate 5-dehydrogenase/glutamyl-tRNA reductase" evidence="9">
    <location>
        <begin position="118"/>
        <end position="193"/>
    </location>
</feature>
<feature type="binding site" evidence="8">
    <location>
        <begin position="152"/>
        <end position="157"/>
    </location>
    <ligand>
        <name>NADP(+)</name>
        <dbReference type="ChEBI" id="CHEBI:58349"/>
    </ligand>
</feature>
<dbReference type="GO" id="GO:0005829">
    <property type="term" value="C:cytosol"/>
    <property type="evidence" value="ECO:0007669"/>
    <property type="project" value="TreeGrafter"/>
</dbReference>
<feature type="binding site" evidence="8">
    <location>
        <begin position="17"/>
        <end position="19"/>
    </location>
    <ligand>
        <name>shikimate</name>
        <dbReference type="ChEBI" id="CHEBI:36208"/>
    </ligand>
</feature>
<evidence type="ECO:0000256" key="4">
    <source>
        <dbReference type="ARBA" id="ARBA00022857"/>
    </source>
</evidence>
<feature type="binding site" evidence="8">
    <location>
        <position position="79"/>
    </location>
    <ligand>
        <name>NADP(+)</name>
        <dbReference type="ChEBI" id="CHEBI:58349"/>
    </ligand>
</feature>
<dbReference type="Pfam" id="PF08501">
    <property type="entry name" value="Shikimate_dh_N"/>
    <property type="match status" value="1"/>
</dbReference>
<feature type="binding site" evidence="8">
    <location>
        <begin position="128"/>
        <end position="132"/>
    </location>
    <ligand>
        <name>NADP(+)</name>
        <dbReference type="ChEBI" id="CHEBI:58349"/>
    </ligand>
</feature>
<dbReference type="GO" id="GO:0009073">
    <property type="term" value="P:aromatic amino acid family biosynthetic process"/>
    <property type="evidence" value="ECO:0007669"/>
    <property type="project" value="UniProtKB-KW"/>
</dbReference>
<evidence type="ECO:0000256" key="1">
    <source>
        <dbReference type="ARBA" id="ARBA00004871"/>
    </source>
</evidence>
<dbReference type="RefSeq" id="WP_125018260.1">
    <property type="nucleotide sequence ID" value="NZ_QWEZ01000002.1"/>
</dbReference>
<dbReference type="NCBIfam" id="NF001310">
    <property type="entry name" value="PRK00258.1-2"/>
    <property type="match status" value="1"/>
</dbReference>
<dbReference type="FunFam" id="3.40.50.720:FF:000104">
    <property type="entry name" value="Shikimate dehydrogenase (NADP(+))"/>
    <property type="match status" value="1"/>
</dbReference>
<dbReference type="EMBL" id="QWEZ01000002">
    <property type="protein sequence ID" value="RRJ82576.1"/>
    <property type="molecule type" value="Genomic_DNA"/>
</dbReference>
<organism evidence="12 13">
    <name type="scientific">Aestuariirhabdus litorea</name>
    <dbReference type="NCBI Taxonomy" id="2528527"/>
    <lineage>
        <taxon>Bacteria</taxon>
        <taxon>Pseudomonadati</taxon>
        <taxon>Pseudomonadota</taxon>
        <taxon>Gammaproteobacteria</taxon>
        <taxon>Oceanospirillales</taxon>
        <taxon>Aestuariirhabdaceae</taxon>
        <taxon>Aestuariirhabdus</taxon>
    </lineage>
</organism>
<comment type="similarity">
    <text evidence="8">Belongs to the shikimate dehydrogenase family.</text>
</comment>
<feature type="binding site" evidence="8">
    <location>
        <position position="217"/>
    </location>
    <ligand>
        <name>shikimate</name>
        <dbReference type="ChEBI" id="CHEBI:36208"/>
    </ligand>
</feature>
<dbReference type="NCBIfam" id="TIGR00507">
    <property type="entry name" value="aroE"/>
    <property type="match status" value="1"/>
</dbReference>
<feature type="binding site" evidence="8">
    <location>
        <position position="215"/>
    </location>
    <ligand>
        <name>NADP(+)</name>
        <dbReference type="ChEBI" id="CHEBI:58349"/>
    </ligand>
</feature>
<reference evidence="12 13" key="1">
    <citation type="submission" date="2018-08" db="EMBL/GenBank/DDBJ databases">
        <authorList>
            <person name="Khan S.A."/>
        </authorList>
    </citation>
    <scope>NUCLEOTIDE SEQUENCE [LARGE SCALE GENOMIC DNA]</scope>
    <source>
        <strain evidence="12 13">GTF-13</strain>
    </source>
</reference>
<evidence type="ECO:0000256" key="7">
    <source>
        <dbReference type="ARBA" id="ARBA00049442"/>
    </source>
</evidence>
<evidence type="ECO:0000259" key="11">
    <source>
        <dbReference type="Pfam" id="PF18317"/>
    </source>
</evidence>
<feature type="binding site" evidence="8">
    <location>
        <position position="63"/>
    </location>
    <ligand>
        <name>shikimate</name>
        <dbReference type="ChEBI" id="CHEBI:36208"/>
    </ligand>
</feature>
<feature type="active site" description="Proton acceptor" evidence="8">
    <location>
        <position position="67"/>
    </location>
</feature>
<dbReference type="InterPro" id="IPR046346">
    <property type="entry name" value="Aminoacid_DH-like_N_sf"/>
</dbReference>
<dbReference type="EC" id="1.1.1.25" evidence="2 8"/>
<evidence type="ECO:0000313" key="13">
    <source>
        <dbReference type="Proteomes" id="UP000280792"/>
    </source>
</evidence>
<protein>
    <recommendedName>
        <fullName evidence="2 8">Shikimate dehydrogenase (NADP(+))</fullName>
        <shortName evidence="8">SDH</shortName>
        <ecNumber evidence="2 8">1.1.1.25</ecNumber>
    </recommendedName>
</protein>
<name>A0A3P3VLH6_9GAMM</name>